<evidence type="ECO:0000313" key="8">
    <source>
        <dbReference type="EMBL" id="KAG6773296.1"/>
    </source>
</evidence>
<dbReference type="Pfam" id="PF07899">
    <property type="entry name" value="Frigida"/>
    <property type="match status" value="1"/>
</dbReference>
<protein>
    <recommendedName>
        <fullName evidence="5">FRIGIDA-like protein</fullName>
    </recommendedName>
</protein>
<dbReference type="InterPro" id="IPR012474">
    <property type="entry name" value="Frigida"/>
</dbReference>
<accession>A0A8X7ZPL7</accession>
<keyword evidence="6" id="KW-0175">Coiled coil</keyword>
<organism evidence="8 9">
    <name type="scientific">Populus tomentosa</name>
    <name type="common">Chinese white poplar</name>
    <dbReference type="NCBI Taxonomy" id="118781"/>
    <lineage>
        <taxon>Eukaryota</taxon>
        <taxon>Viridiplantae</taxon>
        <taxon>Streptophyta</taxon>
        <taxon>Embryophyta</taxon>
        <taxon>Tracheophyta</taxon>
        <taxon>Spermatophyta</taxon>
        <taxon>Magnoliopsida</taxon>
        <taxon>eudicotyledons</taxon>
        <taxon>Gunneridae</taxon>
        <taxon>Pentapetalae</taxon>
        <taxon>rosids</taxon>
        <taxon>fabids</taxon>
        <taxon>Malpighiales</taxon>
        <taxon>Salicaceae</taxon>
        <taxon>Saliceae</taxon>
        <taxon>Populus</taxon>
    </lineage>
</organism>
<feature type="coiled-coil region" evidence="6">
    <location>
        <begin position="378"/>
        <end position="419"/>
    </location>
</feature>
<evidence type="ECO:0000256" key="4">
    <source>
        <dbReference type="ARBA" id="ARBA00023089"/>
    </source>
</evidence>
<feature type="coiled-coil region" evidence="6">
    <location>
        <begin position="132"/>
        <end position="201"/>
    </location>
</feature>
<dbReference type="PANTHER" id="PTHR31791">
    <property type="entry name" value="FRIGIDA-LIKE PROTEIN 3-RELATED"/>
    <property type="match status" value="1"/>
</dbReference>
<feature type="compositionally biased region" description="Polar residues" evidence="7">
    <location>
        <begin position="858"/>
        <end position="873"/>
    </location>
</feature>
<keyword evidence="2 5" id="KW-0217">Developmental protein</keyword>
<keyword evidence="4 5" id="KW-0287">Flowering</keyword>
<dbReference type="EMBL" id="JAAWWB010000010">
    <property type="protein sequence ID" value="KAG6773296.1"/>
    <property type="molecule type" value="Genomic_DNA"/>
</dbReference>
<feature type="compositionally biased region" description="Polar residues" evidence="7">
    <location>
        <begin position="717"/>
        <end position="726"/>
    </location>
</feature>
<evidence type="ECO:0000256" key="1">
    <source>
        <dbReference type="ARBA" id="ARBA00008956"/>
    </source>
</evidence>
<dbReference type="PANTHER" id="PTHR31791:SF60">
    <property type="entry name" value="FRIGIDA-LIKE PROTEIN 5"/>
    <property type="match status" value="1"/>
</dbReference>
<dbReference type="Proteomes" id="UP000886885">
    <property type="component" value="Chromosome 5D"/>
</dbReference>
<dbReference type="GO" id="GO:0009908">
    <property type="term" value="P:flower development"/>
    <property type="evidence" value="ECO:0007669"/>
    <property type="project" value="UniProtKB-KW"/>
</dbReference>
<gene>
    <name evidence="8" type="ORF">POTOM_020561</name>
</gene>
<proteinExistence type="inferred from homology"/>
<keyword evidence="3 5" id="KW-0221">Differentiation</keyword>
<reference evidence="8" key="1">
    <citation type="journal article" date="2020" name="bioRxiv">
        <title>Hybrid origin of Populus tomentosa Carr. identified through genome sequencing and phylogenomic analysis.</title>
        <authorList>
            <person name="An X."/>
            <person name="Gao K."/>
            <person name="Chen Z."/>
            <person name="Li J."/>
            <person name="Yang X."/>
            <person name="Yang X."/>
            <person name="Zhou J."/>
            <person name="Guo T."/>
            <person name="Zhao T."/>
            <person name="Huang S."/>
            <person name="Miao D."/>
            <person name="Khan W.U."/>
            <person name="Rao P."/>
            <person name="Ye M."/>
            <person name="Lei B."/>
            <person name="Liao W."/>
            <person name="Wang J."/>
            <person name="Ji L."/>
            <person name="Li Y."/>
            <person name="Guo B."/>
            <person name="Mustafa N.S."/>
            <person name="Li S."/>
            <person name="Yun Q."/>
            <person name="Keller S.R."/>
            <person name="Mao J."/>
            <person name="Zhang R."/>
            <person name="Strauss S.H."/>
        </authorList>
    </citation>
    <scope>NUCLEOTIDE SEQUENCE</scope>
    <source>
        <strain evidence="8">GM15</strain>
        <tissue evidence="8">Leaf</tissue>
    </source>
</reference>
<sequence>MEEKVSNELKNSELKQEIVRKTMNELQERASSVLLLCLQWKELEDHFDSIRGLIQAEKEEAERKERVVREREREVGVKEKRVEELVNEVKLKDQDFKEWRRELELKEINFGQKVRERYDEIELKEKKVDEEFREVALREERLEKRFKEAEEKERRVGELFKEVRVKDDEFREWRKGVELKEKELELKGREVEERIKELGLKDRRVEERINEIGLKDRKVEERIKELGLKDRKVGERIKEIGLKDRKVGERLKEVGLKDRKVEERINEIGLKDRKVEEREIGFKDRKVGERLKEVGLKDRKVEQRLKDLGLKGREVEERVKEIESMEKNVGKRSEEVELDRRKLEEGFRELELKSREVVEIIKGVELKEKELEERCRGFDLERKQIEEVQLKEKELEERLREVEMENKKCLERIKEFELKEKQVADACNARVKSETVDYSLDANLHFSVKMDGKALQILLNKRCKHDEKMKNEVSIALGLSSDPAKLVLDAMEGFHPPHLREGDVEFKEVVVKRSCNLLLEQLMKISPAIKPHVRKEATKLAFLWMIKMTVDGQQNSDVLGFFNLLAAYGLASAFDSDELISRLVIIARNKQTPEFLRVLELGDKIPGLIQNLILKKQPMEAIRFIYAFEMVNQFPPGPILRDYLSGSKIAARKIKRRSKSIEGVVESVKRRVADLMVVLKCVEDYKLETVFSPDTLKQQIKDVERQLSIRKTKLPNLRSNSCQPNLSEKKRLAPKSAASASVLSSKSVSATKPAVNSTMAACTATSTAPITATSLSPTVAFIASPVTVTSLAPTTSAIAIPVVPVIVTSSSTTAAAAVTPIAVTSPASTASITASTTRSTVVSPSSSRPSGSFPKTEPQYQVGNKRCQAQYQGSDKHPHPQEQHQSGNKRPRIAKSPEVPLRAPSLQNTGFAQSVPVPHQRAEGPFINQNPFGGHYNCAGYRPPNPQMSSHYNYGYPYYHENKFGKPGYDSAAPFQRP</sequence>
<evidence type="ECO:0000256" key="2">
    <source>
        <dbReference type="ARBA" id="ARBA00022473"/>
    </source>
</evidence>
<feature type="region of interest" description="Disordered" evidence="7">
    <location>
        <begin position="714"/>
        <end position="733"/>
    </location>
</feature>
<feature type="coiled-coil region" evidence="6">
    <location>
        <begin position="54"/>
        <end position="102"/>
    </location>
</feature>
<evidence type="ECO:0000313" key="9">
    <source>
        <dbReference type="Proteomes" id="UP000886885"/>
    </source>
</evidence>
<evidence type="ECO:0000256" key="6">
    <source>
        <dbReference type="SAM" id="Coils"/>
    </source>
</evidence>
<keyword evidence="9" id="KW-1185">Reference proteome</keyword>
<dbReference type="OrthoDB" id="1166041at2759"/>
<evidence type="ECO:0000256" key="3">
    <source>
        <dbReference type="ARBA" id="ARBA00022782"/>
    </source>
</evidence>
<comment type="caution">
    <text evidence="8">The sequence shown here is derived from an EMBL/GenBank/DDBJ whole genome shotgun (WGS) entry which is preliminary data.</text>
</comment>
<feature type="compositionally biased region" description="Low complexity" evidence="7">
    <location>
        <begin position="826"/>
        <end position="850"/>
    </location>
</feature>
<name>A0A8X7ZPL7_POPTO</name>
<feature type="region of interest" description="Disordered" evidence="7">
    <location>
        <begin position="826"/>
        <end position="894"/>
    </location>
</feature>
<evidence type="ECO:0000256" key="5">
    <source>
        <dbReference type="RuleBase" id="RU364012"/>
    </source>
</evidence>
<dbReference type="AlphaFoldDB" id="A0A8X7ZPL7"/>
<dbReference type="GO" id="GO:0030154">
    <property type="term" value="P:cell differentiation"/>
    <property type="evidence" value="ECO:0007669"/>
    <property type="project" value="UniProtKB-KW"/>
</dbReference>
<comment type="similarity">
    <text evidence="1 5">Belongs to the Frigida family.</text>
</comment>
<evidence type="ECO:0000256" key="7">
    <source>
        <dbReference type="SAM" id="MobiDB-lite"/>
    </source>
</evidence>